<keyword evidence="6" id="KW-0677">Repeat</keyword>
<evidence type="ECO:0000256" key="8">
    <source>
        <dbReference type="ARBA" id="ARBA00074389"/>
    </source>
</evidence>
<dbReference type="PROSITE" id="PS51698">
    <property type="entry name" value="U_BOX"/>
    <property type="match status" value="1"/>
</dbReference>
<dbReference type="OrthoDB" id="7537227at2759"/>
<evidence type="ECO:0000256" key="2">
    <source>
        <dbReference type="ARBA" id="ARBA00003861"/>
    </source>
</evidence>
<dbReference type="Proteomes" id="UP000593562">
    <property type="component" value="Unassembled WGS sequence"/>
</dbReference>
<dbReference type="EC" id="2.3.2.27" evidence="4"/>
<comment type="catalytic activity">
    <reaction evidence="1">
        <text>S-ubiquitinyl-[E2 ubiquitin-conjugating enzyme]-L-cysteine + [acceptor protein]-L-lysine = [E2 ubiquitin-conjugating enzyme]-L-cysteine + N(6)-ubiquitinyl-[acceptor protein]-L-lysine.</text>
        <dbReference type="EC" id="2.3.2.27"/>
    </reaction>
</comment>
<dbReference type="Gene3D" id="1.25.10.10">
    <property type="entry name" value="Leucine-rich Repeat Variant"/>
    <property type="match status" value="1"/>
</dbReference>
<dbReference type="CDD" id="cd16664">
    <property type="entry name" value="RING-Ubox_PUB"/>
    <property type="match status" value="1"/>
</dbReference>
<feature type="repeat" description="ARM" evidence="11">
    <location>
        <begin position="392"/>
        <end position="434"/>
    </location>
</feature>
<name>A0A7J7DXF0_TRIWF</name>
<dbReference type="Pfam" id="PF04564">
    <property type="entry name" value="U-box"/>
    <property type="match status" value="1"/>
</dbReference>
<sequence length="639" mass="70502">MADGEWRAILRSLTEIANEILEITEFNCVIKKPCRNLSRRLRILTPLFEELGEIKDLISEVNMKALAFLKDSMEKAKDLLKFSSRGSKIYMVLQREQIISEFRELEGLFEQALGGVSFGKLDISSELKEQIELVCAQFGRASKRLDASHLELYEDFSFIYNHTSDANILQILCKKLELRGAQDLKQESLALEKMCINSTGDLREGMEEMYMVLKKYKELLQAEDVVFNNSGSDDCSPTGQKIPAYTNVCSQKLAIPDDFRCPISLEMMKDPVIISTGQTYERACIKQWLEAGHRTCPKTRQILSSTSIIPNYVLVSIISNWCEANNMEPPRNSITSSLNNAASSCSVEDVELDNLLRKLKSNNIEDQRFAAANLRLLAKHNSCNRLRIAEAGAIPPLNNLLYANDSLTQEHAVTAILNLSIRENIRGSIMSSGSILGILHVLENGSMEARENAAATFSVLSSVEEYRMTIGASGAIPALVILLSEGRHRGKVDAARALFQICIYQRNKGRVVRAGAIPQLVNMLLQNGGEMVGEALAIMALLASHPDGKAELGALDVVPTLVELVANGTPRNKENAAAVLAHLCLGGHKHLSQALTHGFVNPLLDLAENGTARAKLKALQLLKLVEETHMQSDGQISSN</sequence>
<dbReference type="Gene3D" id="3.30.40.10">
    <property type="entry name" value="Zinc/RING finger domain, C3HC4 (zinc finger)"/>
    <property type="match status" value="1"/>
</dbReference>
<dbReference type="EMBL" id="JAAARO010000003">
    <property type="protein sequence ID" value="KAF5750949.1"/>
    <property type="molecule type" value="Genomic_DNA"/>
</dbReference>
<comment type="caution">
    <text evidence="13">The sequence shown here is derived from an EMBL/GenBank/DDBJ whole genome shotgun (WGS) entry which is preliminary data.</text>
</comment>
<dbReference type="SMART" id="SM00185">
    <property type="entry name" value="ARM"/>
    <property type="match status" value="4"/>
</dbReference>
<keyword evidence="5" id="KW-0808">Transferase</keyword>
<evidence type="ECO:0000256" key="7">
    <source>
        <dbReference type="ARBA" id="ARBA00022786"/>
    </source>
</evidence>
<gene>
    <name evidence="13" type="ORF">HS088_TW03G01289</name>
</gene>
<dbReference type="InterPro" id="IPR016024">
    <property type="entry name" value="ARM-type_fold"/>
</dbReference>
<dbReference type="InterPro" id="IPR036537">
    <property type="entry name" value="Adaptor_Cbl_N_dom_sf"/>
</dbReference>
<evidence type="ECO:0000256" key="4">
    <source>
        <dbReference type="ARBA" id="ARBA00012483"/>
    </source>
</evidence>
<evidence type="ECO:0000256" key="11">
    <source>
        <dbReference type="PROSITE-ProRule" id="PRU00259"/>
    </source>
</evidence>
<comment type="function">
    <text evidence="2">Functions as an E3 ubiquitin ligase.</text>
</comment>
<dbReference type="InterPro" id="IPR003613">
    <property type="entry name" value="Ubox_domain"/>
</dbReference>
<organism evidence="13 14">
    <name type="scientific">Tripterygium wilfordii</name>
    <name type="common">Thunder God vine</name>
    <dbReference type="NCBI Taxonomy" id="458696"/>
    <lineage>
        <taxon>Eukaryota</taxon>
        <taxon>Viridiplantae</taxon>
        <taxon>Streptophyta</taxon>
        <taxon>Embryophyta</taxon>
        <taxon>Tracheophyta</taxon>
        <taxon>Spermatophyta</taxon>
        <taxon>Magnoliopsida</taxon>
        <taxon>eudicotyledons</taxon>
        <taxon>Gunneridae</taxon>
        <taxon>Pentapetalae</taxon>
        <taxon>rosids</taxon>
        <taxon>fabids</taxon>
        <taxon>Celastrales</taxon>
        <taxon>Celastraceae</taxon>
        <taxon>Tripterygium</taxon>
    </lineage>
</organism>
<dbReference type="FunFam" id="1.25.10.10:FF:000082">
    <property type="entry name" value="RING-type E3 ubiquitin transferase"/>
    <property type="match status" value="1"/>
</dbReference>
<dbReference type="PANTHER" id="PTHR23315:SF252">
    <property type="entry name" value="RING-TYPE E3 UBIQUITIN TRANSFERASE"/>
    <property type="match status" value="1"/>
</dbReference>
<accession>A0A7J7DXF0</accession>
<evidence type="ECO:0000313" key="13">
    <source>
        <dbReference type="EMBL" id="KAF5750949.1"/>
    </source>
</evidence>
<dbReference type="GO" id="GO:0016567">
    <property type="term" value="P:protein ubiquitination"/>
    <property type="evidence" value="ECO:0007669"/>
    <property type="project" value="UniProtKB-UniPathway"/>
</dbReference>
<dbReference type="InterPro" id="IPR058678">
    <property type="entry name" value="ARM_PUB"/>
</dbReference>
<dbReference type="InterPro" id="IPR000225">
    <property type="entry name" value="Armadillo"/>
</dbReference>
<dbReference type="SUPFAM" id="SSF48371">
    <property type="entry name" value="ARM repeat"/>
    <property type="match status" value="1"/>
</dbReference>
<dbReference type="SUPFAM" id="SSF57850">
    <property type="entry name" value="RING/U-box"/>
    <property type="match status" value="1"/>
</dbReference>
<dbReference type="PROSITE" id="PS50176">
    <property type="entry name" value="ARM_REPEAT"/>
    <property type="match status" value="1"/>
</dbReference>
<dbReference type="FunFam" id="1.20.930.20:FF:000002">
    <property type="entry name" value="RING-type E3 ubiquitin transferase"/>
    <property type="match status" value="1"/>
</dbReference>
<dbReference type="SMART" id="SM00504">
    <property type="entry name" value="Ubox"/>
    <property type="match status" value="1"/>
</dbReference>
<keyword evidence="7" id="KW-0833">Ubl conjugation pathway</keyword>
<dbReference type="InParanoid" id="A0A7J7DXF0"/>
<evidence type="ECO:0000259" key="12">
    <source>
        <dbReference type="PROSITE" id="PS51698"/>
    </source>
</evidence>
<protein>
    <recommendedName>
        <fullName evidence="8">U-box domain-containing protein 12</fullName>
        <ecNumber evidence="4">2.3.2.27</ecNumber>
    </recommendedName>
    <alternativeName>
        <fullName evidence="9">Plant U-box protein 12</fullName>
    </alternativeName>
    <alternativeName>
        <fullName evidence="10">RING-type E3 ubiquitin transferase PUB12</fullName>
    </alternativeName>
</protein>
<evidence type="ECO:0000256" key="5">
    <source>
        <dbReference type="ARBA" id="ARBA00022679"/>
    </source>
</evidence>
<dbReference type="GO" id="GO:0061630">
    <property type="term" value="F:ubiquitin protein ligase activity"/>
    <property type="evidence" value="ECO:0007669"/>
    <property type="project" value="UniProtKB-EC"/>
</dbReference>
<dbReference type="PANTHER" id="PTHR23315">
    <property type="entry name" value="U BOX DOMAIN-CONTAINING"/>
    <property type="match status" value="1"/>
</dbReference>
<dbReference type="Pfam" id="PF25368">
    <property type="entry name" value="PUB10_N"/>
    <property type="match status" value="1"/>
</dbReference>
<dbReference type="AlphaFoldDB" id="A0A7J7DXF0"/>
<dbReference type="Gene3D" id="1.20.930.20">
    <property type="entry name" value="Adaptor protein Cbl, N-terminal domain"/>
    <property type="match status" value="1"/>
</dbReference>
<evidence type="ECO:0000256" key="3">
    <source>
        <dbReference type="ARBA" id="ARBA00004906"/>
    </source>
</evidence>
<evidence type="ECO:0000256" key="6">
    <source>
        <dbReference type="ARBA" id="ARBA00022737"/>
    </source>
</evidence>
<dbReference type="UniPathway" id="UPA00143"/>
<feature type="domain" description="U-box" evidence="12">
    <location>
        <begin position="254"/>
        <end position="328"/>
    </location>
</feature>
<comment type="pathway">
    <text evidence="3">Protein modification; protein ubiquitination.</text>
</comment>
<dbReference type="GO" id="GO:0007166">
    <property type="term" value="P:cell surface receptor signaling pathway"/>
    <property type="evidence" value="ECO:0007669"/>
    <property type="project" value="InterPro"/>
</dbReference>
<reference evidence="13 14" key="1">
    <citation type="journal article" date="2020" name="Nat. Commun.">
        <title>Genome of Tripterygium wilfordii and identification of cytochrome P450 involved in triptolide biosynthesis.</title>
        <authorList>
            <person name="Tu L."/>
            <person name="Su P."/>
            <person name="Zhang Z."/>
            <person name="Gao L."/>
            <person name="Wang J."/>
            <person name="Hu T."/>
            <person name="Zhou J."/>
            <person name="Zhang Y."/>
            <person name="Zhao Y."/>
            <person name="Liu Y."/>
            <person name="Song Y."/>
            <person name="Tong Y."/>
            <person name="Lu Y."/>
            <person name="Yang J."/>
            <person name="Xu C."/>
            <person name="Jia M."/>
            <person name="Peters R.J."/>
            <person name="Huang L."/>
            <person name="Gao W."/>
        </authorList>
    </citation>
    <scope>NUCLEOTIDE SEQUENCE [LARGE SCALE GENOMIC DNA]</scope>
    <source>
        <strain evidence="14">cv. XIE 37</strain>
        <tissue evidence="13">Leaf</tissue>
    </source>
</reference>
<dbReference type="FunFam" id="3.30.40.10:FF:000114">
    <property type="entry name" value="RING-type E3 ubiquitin transferase"/>
    <property type="match status" value="1"/>
</dbReference>
<dbReference type="Pfam" id="PF25598">
    <property type="entry name" value="ARM_PUB"/>
    <property type="match status" value="1"/>
</dbReference>
<evidence type="ECO:0000256" key="9">
    <source>
        <dbReference type="ARBA" id="ARBA00075465"/>
    </source>
</evidence>
<evidence type="ECO:0000256" key="10">
    <source>
        <dbReference type="ARBA" id="ARBA00076227"/>
    </source>
</evidence>
<dbReference type="InterPro" id="IPR057623">
    <property type="entry name" value="PUB12-19-like_N"/>
</dbReference>
<keyword evidence="14" id="KW-1185">Reference proteome</keyword>
<evidence type="ECO:0000313" key="14">
    <source>
        <dbReference type="Proteomes" id="UP000593562"/>
    </source>
</evidence>
<dbReference type="InterPro" id="IPR045210">
    <property type="entry name" value="RING-Ubox_PUB"/>
</dbReference>
<dbReference type="InterPro" id="IPR011989">
    <property type="entry name" value="ARM-like"/>
</dbReference>
<proteinExistence type="predicted"/>
<dbReference type="InterPro" id="IPR013083">
    <property type="entry name" value="Znf_RING/FYVE/PHD"/>
</dbReference>
<evidence type="ECO:0000256" key="1">
    <source>
        <dbReference type="ARBA" id="ARBA00000900"/>
    </source>
</evidence>